<organism evidence="5 6">
    <name type="scientific">Fistulina hepatica ATCC 64428</name>
    <dbReference type="NCBI Taxonomy" id="1128425"/>
    <lineage>
        <taxon>Eukaryota</taxon>
        <taxon>Fungi</taxon>
        <taxon>Dikarya</taxon>
        <taxon>Basidiomycota</taxon>
        <taxon>Agaricomycotina</taxon>
        <taxon>Agaricomycetes</taxon>
        <taxon>Agaricomycetidae</taxon>
        <taxon>Agaricales</taxon>
        <taxon>Fistulinaceae</taxon>
        <taxon>Fistulina</taxon>
    </lineage>
</organism>
<feature type="region of interest" description="Disordered" evidence="3">
    <location>
        <begin position="1"/>
        <end position="79"/>
    </location>
</feature>
<dbReference type="InterPro" id="IPR050797">
    <property type="entry name" value="Carb_Metab_Trans_Reg"/>
</dbReference>
<dbReference type="EMBL" id="KN881675">
    <property type="protein sequence ID" value="KIY50592.1"/>
    <property type="molecule type" value="Genomic_DNA"/>
</dbReference>
<sequence length="948" mass="102445">MSMASPENSLESHPPDVKPLVTNGAATAPVAQSSAVNTSAQTCTPANAGRTPLSVQQDLASQRPYRSRHQPPCQRCRSRKQRCITRPNGTCINCQIAGTPCIINTLKRKASASSANKDDGANSQSVSASRRRRTASSVQPLADKNEDQSIQAPLSRDALPQPLPTAHYNTSHSPFGYTFLPVPSTSGFGATFADALSVYHEHTQLLLSSTAASEGNAADEDDSALRPLDADADDDFEPHYVGRTAERDALVLSAVMHVVGRPPPISNGIVAVPRPLPYTPNASLRVRQVSTDPAEPMFFLFERTQPYGDYDNGARCRALLDQLLDLVGRANVPRLLAHYRAIDGVAIPVWSPAHFRGDPSAHVPPGLLCAYISRGIIHDEKLRPTLPRAWQITLHTINLELRRARLATVQAGLLDLDGRPSLDPTGNSLTLGQTIAAARLMGLHLDCSKWTIPRWEKSLRIRLWWALLQQDKWSALCCGRSSYIHLNDWNVPLPTVIPSRVSPPRPMSPIHIPERSPKTDNPSDSGSTHSSSGQSPHAHSPHDRFHAPPPYPAEEPLPETFVALCELTLILDRILSALHSVRRPSPHGLDGSLGTEMGASRGSCTPKLGAGESIRHLLSTITSFGFELDAWSRRLDALRAKLPQDRPLPGLRSLELSYYAVALLLARSTFDVDLPASILRGTQESALKITEQVIQFTSSLTISDLKGYWANYTAFHFSTCLVLLIRLVLQSDINDQSDNAVWQRALHQLHVFIAALSNAKHAVPSFELADLALARARHLIPQLTQRIPELEVVLAPFKGQTPGPVSVDGPAPAVPAVPASVPASMSAAAAAVQLALNPISLPQPKPSATPPLVSPPEDLPGELGAGWGSMAVDDGLKMSGGVLRDEPSIATGLHNFDWSSLPESNFAVLDAFFPHVAEPDRAALKDFLPDPHSYFFSGGMGLDSVNGL</sequence>
<dbReference type="AlphaFoldDB" id="A0A0D7AGN3"/>
<feature type="region of interest" description="Disordered" evidence="3">
    <location>
        <begin position="111"/>
        <end position="151"/>
    </location>
</feature>
<dbReference type="GO" id="GO:0003677">
    <property type="term" value="F:DNA binding"/>
    <property type="evidence" value="ECO:0007669"/>
    <property type="project" value="InterPro"/>
</dbReference>
<dbReference type="SMART" id="SM00906">
    <property type="entry name" value="Fungal_trans"/>
    <property type="match status" value="1"/>
</dbReference>
<proteinExistence type="predicted"/>
<feature type="compositionally biased region" description="Polar residues" evidence="3">
    <location>
        <begin position="1"/>
        <end position="11"/>
    </location>
</feature>
<dbReference type="CDD" id="cd12148">
    <property type="entry name" value="fungal_TF_MHR"/>
    <property type="match status" value="1"/>
</dbReference>
<dbReference type="GO" id="GO:0006351">
    <property type="term" value="P:DNA-templated transcription"/>
    <property type="evidence" value="ECO:0007669"/>
    <property type="project" value="InterPro"/>
</dbReference>
<dbReference type="GO" id="GO:0000981">
    <property type="term" value="F:DNA-binding transcription factor activity, RNA polymerase II-specific"/>
    <property type="evidence" value="ECO:0007669"/>
    <property type="project" value="InterPro"/>
</dbReference>
<dbReference type="InterPro" id="IPR036864">
    <property type="entry name" value="Zn2-C6_fun-type_DNA-bd_sf"/>
</dbReference>
<evidence type="ECO:0000256" key="3">
    <source>
        <dbReference type="SAM" id="MobiDB-lite"/>
    </source>
</evidence>
<dbReference type="GO" id="GO:0008270">
    <property type="term" value="F:zinc ion binding"/>
    <property type="evidence" value="ECO:0007669"/>
    <property type="project" value="InterPro"/>
</dbReference>
<dbReference type="PROSITE" id="PS00463">
    <property type="entry name" value="ZN2_CY6_FUNGAL_1"/>
    <property type="match status" value="1"/>
</dbReference>
<feature type="region of interest" description="Disordered" evidence="3">
    <location>
        <begin position="498"/>
        <end position="552"/>
    </location>
</feature>
<dbReference type="OrthoDB" id="2123952at2759"/>
<dbReference type="Pfam" id="PF04082">
    <property type="entry name" value="Fungal_trans"/>
    <property type="match status" value="1"/>
</dbReference>
<gene>
    <name evidence="5" type="ORF">FISHEDRAFT_71632</name>
</gene>
<evidence type="ECO:0000313" key="5">
    <source>
        <dbReference type="EMBL" id="KIY50592.1"/>
    </source>
</evidence>
<feature type="compositionally biased region" description="Low complexity" evidence="3">
    <location>
        <begin position="522"/>
        <end position="537"/>
    </location>
</feature>
<keyword evidence="2" id="KW-0539">Nucleus</keyword>
<reference evidence="5 6" key="1">
    <citation type="journal article" date="2015" name="Fungal Genet. Biol.">
        <title>Evolution of novel wood decay mechanisms in Agaricales revealed by the genome sequences of Fistulina hepatica and Cylindrobasidium torrendii.</title>
        <authorList>
            <person name="Floudas D."/>
            <person name="Held B.W."/>
            <person name="Riley R."/>
            <person name="Nagy L.G."/>
            <person name="Koehler G."/>
            <person name="Ransdell A.S."/>
            <person name="Younus H."/>
            <person name="Chow J."/>
            <person name="Chiniquy J."/>
            <person name="Lipzen A."/>
            <person name="Tritt A."/>
            <person name="Sun H."/>
            <person name="Haridas S."/>
            <person name="LaButti K."/>
            <person name="Ohm R.A."/>
            <person name="Kues U."/>
            <person name="Blanchette R.A."/>
            <person name="Grigoriev I.V."/>
            <person name="Minto R.E."/>
            <person name="Hibbett D.S."/>
        </authorList>
    </citation>
    <scope>NUCLEOTIDE SEQUENCE [LARGE SCALE GENOMIC DNA]</scope>
    <source>
        <strain evidence="5 6">ATCC 64428</strain>
    </source>
</reference>
<evidence type="ECO:0000256" key="1">
    <source>
        <dbReference type="ARBA" id="ARBA00022723"/>
    </source>
</evidence>
<dbReference type="InterPro" id="IPR007219">
    <property type="entry name" value="XnlR_reg_dom"/>
</dbReference>
<evidence type="ECO:0000256" key="2">
    <source>
        <dbReference type="ARBA" id="ARBA00023242"/>
    </source>
</evidence>
<name>A0A0D7AGN3_9AGAR</name>
<keyword evidence="6" id="KW-1185">Reference proteome</keyword>
<dbReference type="SMART" id="SM00066">
    <property type="entry name" value="GAL4"/>
    <property type="match status" value="1"/>
</dbReference>
<feature type="domain" description="Zn(2)-C6 fungal-type" evidence="4">
    <location>
        <begin position="72"/>
        <end position="101"/>
    </location>
</feature>
<accession>A0A0D7AGN3</accession>
<dbReference type="PANTHER" id="PTHR31668">
    <property type="entry name" value="GLUCOSE TRANSPORT TRANSCRIPTION REGULATOR RGT1-RELATED-RELATED"/>
    <property type="match status" value="1"/>
</dbReference>
<dbReference type="PANTHER" id="PTHR31668:SF4">
    <property type="entry name" value="TRANSCRIPTIONAL ACTIVATOR PROTEIN DAL81"/>
    <property type="match status" value="1"/>
</dbReference>
<keyword evidence="1" id="KW-0479">Metal-binding</keyword>
<dbReference type="Proteomes" id="UP000054144">
    <property type="component" value="Unassembled WGS sequence"/>
</dbReference>
<evidence type="ECO:0000313" key="6">
    <source>
        <dbReference type="Proteomes" id="UP000054144"/>
    </source>
</evidence>
<dbReference type="GO" id="GO:0005634">
    <property type="term" value="C:nucleus"/>
    <property type="evidence" value="ECO:0007669"/>
    <property type="project" value="TreeGrafter"/>
</dbReference>
<dbReference type="GO" id="GO:0001080">
    <property type="term" value="P:nitrogen catabolite activation of transcription from RNA polymerase II promoter"/>
    <property type="evidence" value="ECO:0007669"/>
    <property type="project" value="TreeGrafter"/>
</dbReference>
<dbReference type="SUPFAM" id="SSF57701">
    <property type="entry name" value="Zn2/Cys6 DNA-binding domain"/>
    <property type="match status" value="1"/>
</dbReference>
<evidence type="ECO:0000259" key="4">
    <source>
        <dbReference type="PROSITE" id="PS00463"/>
    </source>
</evidence>
<protein>
    <recommendedName>
        <fullName evidence="4">Zn(2)-C6 fungal-type domain-containing protein</fullName>
    </recommendedName>
</protein>
<dbReference type="InterPro" id="IPR001138">
    <property type="entry name" value="Zn2Cys6_DnaBD"/>
</dbReference>
<feature type="compositionally biased region" description="Polar residues" evidence="3">
    <location>
        <begin position="30"/>
        <end position="45"/>
    </location>
</feature>